<dbReference type="EMBL" id="CM002924">
    <property type="protein sequence ID" value="KGN56076.1"/>
    <property type="molecule type" value="Genomic_DNA"/>
</dbReference>
<dbReference type="AlphaFoldDB" id="A0A0A0L7J1"/>
<evidence type="ECO:0000313" key="2">
    <source>
        <dbReference type="Proteomes" id="UP000029981"/>
    </source>
</evidence>
<reference evidence="1 2" key="2">
    <citation type="journal article" date="2009" name="PLoS ONE">
        <title>An integrated genetic and cytogenetic map of the cucumber genome.</title>
        <authorList>
            <person name="Ren Y."/>
            <person name="Zhang Z."/>
            <person name="Liu J."/>
            <person name="Staub J.E."/>
            <person name="Han Y."/>
            <person name="Cheng Z."/>
            <person name="Li X."/>
            <person name="Lu J."/>
            <person name="Miao H."/>
            <person name="Kang H."/>
            <person name="Xie B."/>
            <person name="Gu X."/>
            <person name="Wang X."/>
            <person name="Du Y."/>
            <person name="Jin W."/>
            <person name="Huang S."/>
        </authorList>
    </citation>
    <scope>NUCLEOTIDE SEQUENCE [LARGE SCALE GENOMIC DNA]</scope>
    <source>
        <strain evidence="2">cv. 9930</strain>
    </source>
</reference>
<dbReference type="Gramene" id="KGN56076">
    <property type="protein sequence ID" value="KGN56076"/>
    <property type="gene ID" value="Csa_3G064250"/>
</dbReference>
<keyword evidence="2" id="KW-1185">Reference proteome</keyword>
<reference evidence="1 2" key="4">
    <citation type="journal article" date="2011" name="BMC Genomics">
        <title>RNA-Seq improves annotation of protein-coding genes in the cucumber genome.</title>
        <authorList>
            <person name="Li Z."/>
            <person name="Zhang Z."/>
            <person name="Yan P."/>
            <person name="Huang S."/>
            <person name="Fei Z."/>
            <person name="Lin K."/>
        </authorList>
    </citation>
    <scope>NUCLEOTIDE SEQUENCE [LARGE SCALE GENOMIC DNA]</scope>
    <source>
        <strain evidence="2">cv. 9930</strain>
    </source>
</reference>
<evidence type="ECO:0008006" key="3">
    <source>
        <dbReference type="Google" id="ProtNLM"/>
    </source>
</evidence>
<protein>
    <recommendedName>
        <fullName evidence="3">Malectin-like domain-containing protein</fullName>
    </recommendedName>
</protein>
<dbReference type="Gene3D" id="2.60.120.430">
    <property type="entry name" value="Galactose-binding lectin"/>
    <property type="match status" value="1"/>
</dbReference>
<reference evidence="1 2" key="3">
    <citation type="journal article" date="2010" name="BMC Genomics">
        <title>Transcriptome sequencing and comparative analysis of cucumber flowers with different sex types.</title>
        <authorList>
            <person name="Guo S."/>
            <person name="Zheng Y."/>
            <person name="Joung J.G."/>
            <person name="Liu S."/>
            <person name="Zhang Z."/>
            <person name="Crasta O.R."/>
            <person name="Sobral B.W."/>
            <person name="Xu Y."/>
            <person name="Huang S."/>
            <person name="Fei Z."/>
        </authorList>
    </citation>
    <scope>NUCLEOTIDE SEQUENCE [LARGE SCALE GENOMIC DNA]</scope>
    <source>
        <strain evidence="2">cv. 9930</strain>
    </source>
</reference>
<accession>A0A0A0L7J1</accession>
<sequence>MLIIHSHLPLPFQFFPRPLALYPPFPWKWLISTTVFSAGRTFIGANATNTISFRFTPQNFGQVVDHSTESPTLYDSNRIFKDSSFYEFEVDQDVVHIVRLHFSPFNFSTDLSTSLFNVSAVSPSTKH</sequence>
<gene>
    <name evidence="1" type="ORF">Csa_3G064250</name>
</gene>
<evidence type="ECO:0000313" key="1">
    <source>
        <dbReference type="EMBL" id="KGN56076.1"/>
    </source>
</evidence>
<reference evidence="1 2" key="1">
    <citation type="journal article" date="2009" name="Nat. Genet.">
        <title>The genome of the cucumber, Cucumis sativus L.</title>
        <authorList>
            <person name="Huang S."/>
            <person name="Li R."/>
            <person name="Zhang Z."/>
            <person name="Li L."/>
            <person name="Gu X."/>
            <person name="Fan W."/>
            <person name="Lucas W.J."/>
            <person name="Wang X."/>
            <person name="Xie B."/>
            <person name="Ni P."/>
            <person name="Ren Y."/>
            <person name="Zhu H."/>
            <person name="Li J."/>
            <person name="Lin K."/>
            <person name="Jin W."/>
            <person name="Fei Z."/>
            <person name="Li G."/>
            <person name="Staub J."/>
            <person name="Kilian A."/>
            <person name="van der Vossen E.A."/>
            <person name="Wu Y."/>
            <person name="Guo J."/>
            <person name="He J."/>
            <person name="Jia Z."/>
            <person name="Ren Y."/>
            <person name="Tian G."/>
            <person name="Lu Y."/>
            <person name="Ruan J."/>
            <person name="Qian W."/>
            <person name="Wang M."/>
            <person name="Huang Q."/>
            <person name="Li B."/>
            <person name="Xuan Z."/>
            <person name="Cao J."/>
            <person name="Asan"/>
            <person name="Wu Z."/>
            <person name="Zhang J."/>
            <person name="Cai Q."/>
            <person name="Bai Y."/>
            <person name="Zhao B."/>
            <person name="Han Y."/>
            <person name="Li Y."/>
            <person name="Li X."/>
            <person name="Wang S."/>
            <person name="Shi Q."/>
            <person name="Liu S."/>
            <person name="Cho W.K."/>
            <person name="Kim J.Y."/>
            <person name="Xu Y."/>
            <person name="Heller-Uszynska K."/>
            <person name="Miao H."/>
            <person name="Cheng Z."/>
            <person name="Zhang S."/>
            <person name="Wu J."/>
            <person name="Yang Y."/>
            <person name="Kang H."/>
            <person name="Li M."/>
            <person name="Liang H."/>
            <person name="Ren X."/>
            <person name="Shi Z."/>
            <person name="Wen M."/>
            <person name="Jian M."/>
            <person name="Yang H."/>
            <person name="Zhang G."/>
            <person name="Yang Z."/>
            <person name="Chen R."/>
            <person name="Liu S."/>
            <person name="Li J."/>
            <person name="Ma L."/>
            <person name="Liu H."/>
            <person name="Zhou Y."/>
            <person name="Zhao J."/>
            <person name="Fang X."/>
            <person name="Li G."/>
            <person name="Fang L."/>
            <person name="Li Y."/>
            <person name="Liu D."/>
            <person name="Zheng H."/>
            <person name="Zhang Y."/>
            <person name="Qin N."/>
            <person name="Li Z."/>
            <person name="Yang G."/>
            <person name="Yang S."/>
            <person name="Bolund L."/>
            <person name="Kristiansen K."/>
            <person name="Zheng H."/>
            <person name="Li S."/>
            <person name="Zhang X."/>
            <person name="Yang H."/>
            <person name="Wang J."/>
            <person name="Sun R."/>
            <person name="Zhang B."/>
            <person name="Jiang S."/>
            <person name="Wang J."/>
            <person name="Du Y."/>
            <person name="Li S."/>
        </authorList>
    </citation>
    <scope>NUCLEOTIDE SEQUENCE [LARGE SCALE GENOMIC DNA]</scope>
    <source>
        <strain evidence="2">cv. 9930</strain>
    </source>
</reference>
<proteinExistence type="predicted"/>
<organism evidence="1 2">
    <name type="scientific">Cucumis sativus</name>
    <name type="common">Cucumber</name>
    <dbReference type="NCBI Taxonomy" id="3659"/>
    <lineage>
        <taxon>Eukaryota</taxon>
        <taxon>Viridiplantae</taxon>
        <taxon>Streptophyta</taxon>
        <taxon>Embryophyta</taxon>
        <taxon>Tracheophyta</taxon>
        <taxon>Spermatophyta</taxon>
        <taxon>Magnoliopsida</taxon>
        <taxon>eudicotyledons</taxon>
        <taxon>Gunneridae</taxon>
        <taxon>Pentapetalae</taxon>
        <taxon>rosids</taxon>
        <taxon>fabids</taxon>
        <taxon>Cucurbitales</taxon>
        <taxon>Cucurbitaceae</taxon>
        <taxon>Benincaseae</taxon>
        <taxon>Cucumis</taxon>
    </lineage>
</organism>
<dbReference type="Proteomes" id="UP000029981">
    <property type="component" value="Chromosome 3"/>
</dbReference>
<name>A0A0A0L7J1_CUCSA</name>